<comment type="function">
    <text evidence="6 9">Catalyzes the aldol cleavage of 4-hydroxy-4-methyl-2-oxoglutarate (HMG) into 2 molecules of pyruvate. Also contains a secondary oxaloacetate (OAA) decarboxylase activity due to the common pyruvate enolate transition state formed following C-C bond cleavage in the retro-aldol and decarboxylation reactions.</text>
</comment>
<evidence type="ECO:0000256" key="1">
    <source>
        <dbReference type="ARBA" id="ARBA00001342"/>
    </source>
</evidence>
<dbReference type="CDD" id="cd16841">
    <property type="entry name" value="RraA_family"/>
    <property type="match status" value="1"/>
</dbReference>
<comment type="caution">
    <text evidence="10">The sequence shown here is derived from an EMBL/GenBank/DDBJ whole genome shotgun (WGS) entry which is preliminary data.</text>
</comment>
<dbReference type="InterPro" id="IPR005493">
    <property type="entry name" value="RraA/RraA-like"/>
</dbReference>
<evidence type="ECO:0000256" key="8">
    <source>
        <dbReference type="PIRSR" id="PIRSR605493-1"/>
    </source>
</evidence>
<evidence type="ECO:0000256" key="3">
    <source>
        <dbReference type="ARBA" id="ARBA00011233"/>
    </source>
</evidence>
<keyword evidence="5 9" id="KW-0456">Lyase</keyword>
<evidence type="ECO:0000256" key="7">
    <source>
        <dbReference type="ARBA" id="ARBA00047973"/>
    </source>
</evidence>
<dbReference type="Gene3D" id="3.50.30.40">
    <property type="entry name" value="Ribonuclease E inhibitor RraA/RraA-like"/>
    <property type="match status" value="1"/>
</dbReference>
<accession>A0ABD3PK03</accession>
<dbReference type="NCBIfam" id="NF006875">
    <property type="entry name" value="PRK09372.1"/>
    <property type="match status" value="1"/>
</dbReference>
<evidence type="ECO:0000256" key="5">
    <source>
        <dbReference type="ARBA" id="ARBA00023239"/>
    </source>
</evidence>
<dbReference type="EMBL" id="JALLPJ020000570">
    <property type="protein sequence ID" value="KAL3788338.1"/>
    <property type="molecule type" value="Genomic_DNA"/>
</dbReference>
<dbReference type="AlphaFoldDB" id="A0ABD3PK03"/>
<keyword evidence="11" id="KW-1185">Reference proteome</keyword>
<dbReference type="SUPFAM" id="SSF89562">
    <property type="entry name" value="RraA-like"/>
    <property type="match status" value="1"/>
</dbReference>
<dbReference type="EC" id="4.1.3.17" evidence="9"/>
<dbReference type="InterPro" id="IPR010203">
    <property type="entry name" value="RraA"/>
</dbReference>
<evidence type="ECO:0000256" key="6">
    <source>
        <dbReference type="ARBA" id="ARBA00025046"/>
    </source>
</evidence>
<dbReference type="PANTHER" id="PTHR33254:SF4">
    <property type="entry name" value="4-HYDROXY-4-METHYL-2-OXOGLUTARATE ALDOLASE 3-RELATED"/>
    <property type="match status" value="1"/>
</dbReference>
<keyword evidence="4 9" id="KW-0479">Metal-binding</keyword>
<dbReference type="NCBIfam" id="TIGR01935">
    <property type="entry name" value="NOT-MenG"/>
    <property type="match status" value="1"/>
</dbReference>
<organism evidence="10 11">
    <name type="scientific">Cyclotella atomus</name>
    <dbReference type="NCBI Taxonomy" id="382360"/>
    <lineage>
        <taxon>Eukaryota</taxon>
        <taxon>Sar</taxon>
        <taxon>Stramenopiles</taxon>
        <taxon>Ochrophyta</taxon>
        <taxon>Bacillariophyta</taxon>
        <taxon>Coscinodiscophyceae</taxon>
        <taxon>Thalassiosirophycidae</taxon>
        <taxon>Stephanodiscales</taxon>
        <taxon>Stephanodiscaceae</taxon>
        <taxon>Cyclotella</taxon>
    </lineage>
</organism>
<evidence type="ECO:0000313" key="10">
    <source>
        <dbReference type="EMBL" id="KAL3788338.1"/>
    </source>
</evidence>
<evidence type="ECO:0000256" key="9">
    <source>
        <dbReference type="RuleBase" id="RU004338"/>
    </source>
</evidence>
<comment type="cofactor">
    <cofactor evidence="9">
        <name>a divalent metal cation</name>
        <dbReference type="ChEBI" id="CHEBI:60240"/>
    </cofactor>
</comment>
<dbReference type="GO" id="GO:0047443">
    <property type="term" value="F:4-hydroxy-4-methyl-2-oxoglutarate aldolase activity"/>
    <property type="evidence" value="ECO:0007669"/>
    <property type="project" value="UniProtKB-EC"/>
</dbReference>
<dbReference type="EC" id="4.1.1.112" evidence="9"/>
<dbReference type="Proteomes" id="UP001530400">
    <property type="component" value="Unassembled WGS sequence"/>
</dbReference>
<comment type="catalytic activity">
    <reaction evidence="1 9">
        <text>4-hydroxy-4-methyl-2-oxoglutarate = 2 pyruvate</text>
        <dbReference type="Rhea" id="RHEA:22748"/>
        <dbReference type="ChEBI" id="CHEBI:15361"/>
        <dbReference type="ChEBI" id="CHEBI:58276"/>
        <dbReference type="EC" id="4.1.3.17"/>
    </reaction>
</comment>
<reference evidence="10 11" key="1">
    <citation type="submission" date="2024-10" db="EMBL/GenBank/DDBJ databases">
        <title>Updated reference genomes for cyclostephanoid diatoms.</title>
        <authorList>
            <person name="Roberts W.R."/>
            <person name="Alverson A.J."/>
        </authorList>
    </citation>
    <scope>NUCLEOTIDE SEQUENCE [LARGE SCALE GENOMIC DNA]</scope>
    <source>
        <strain evidence="10 11">AJA010-31</strain>
    </source>
</reference>
<dbReference type="InterPro" id="IPR036704">
    <property type="entry name" value="RraA/RraA-like_sf"/>
</dbReference>
<evidence type="ECO:0000313" key="11">
    <source>
        <dbReference type="Proteomes" id="UP001530400"/>
    </source>
</evidence>
<sequence>MSYQLPLTERIRIQFEILCENCADCFASLSGSYKKPMFFLASCMVFLTLRSAKRSINRVKMGGGLSGYSSSPYTSGYGTSSYGASTSSLTGGYVGYGSASTGGGLIGSGTTASYGVRGASPVMSPGYGGSTYGTNTMGASTFGSALGGGGKGTANLVDANPSGVIPVDPSIKFHNFGGTTDFYGQIEVVQAFDAAPFVSQILSQPGQSKVLVVDGGGSLNSALFDSEMASSASRNGWKGVVVYGAVRNAGQLSKTQFGVKALGTNPSKGRGMNGQRGAGVSIGSTQLQSGLWLYADQDGIVISQTDVSGGSFGSSSFGSSTGFGSTSSLTGGYGQSPSTLGGYGGASGTNLGYGTGGYSSSSSLSGGYQSGTNSMGYGTTTGGLTGGYSSGSSSLGGASSGYGASSVGLTGGYGSSSTSMYGGSSTYGSSSPYSYGRSTYSYSKRKKHKMFKILLATSIAAIVWITCLR</sequence>
<comment type="catalytic activity">
    <reaction evidence="7 9">
        <text>oxaloacetate + H(+) = pyruvate + CO2</text>
        <dbReference type="Rhea" id="RHEA:15641"/>
        <dbReference type="ChEBI" id="CHEBI:15361"/>
        <dbReference type="ChEBI" id="CHEBI:15378"/>
        <dbReference type="ChEBI" id="CHEBI:16452"/>
        <dbReference type="ChEBI" id="CHEBI:16526"/>
        <dbReference type="EC" id="4.1.1.112"/>
    </reaction>
</comment>
<comment type="similarity">
    <text evidence="2 9">Belongs to the class II aldolase/RraA-like family.</text>
</comment>
<comment type="subunit">
    <text evidence="3 9">Homotrimer.</text>
</comment>
<name>A0ABD3PK03_9STRA</name>
<proteinExistence type="inferred from homology"/>
<protein>
    <recommendedName>
        <fullName evidence="9">4-hydroxy-4-methyl-2-oxoglutarate aldolase</fullName>
        <shortName evidence="9">HMG aldolase</shortName>
        <ecNumber evidence="9">4.1.1.112</ecNumber>
        <ecNumber evidence="9">4.1.3.17</ecNumber>
    </recommendedName>
    <alternativeName>
        <fullName evidence="9">Oxaloacetate decarboxylase</fullName>
    </alternativeName>
</protein>
<dbReference type="Pfam" id="PF03737">
    <property type="entry name" value="RraA-like"/>
    <property type="match status" value="1"/>
</dbReference>
<gene>
    <name evidence="10" type="ORF">ACHAWO_008567</name>
</gene>
<feature type="binding site" evidence="8">
    <location>
        <position position="247"/>
    </location>
    <ligand>
        <name>substrate</name>
    </ligand>
</feature>
<evidence type="ECO:0000256" key="2">
    <source>
        <dbReference type="ARBA" id="ARBA00008621"/>
    </source>
</evidence>
<dbReference type="PANTHER" id="PTHR33254">
    <property type="entry name" value="4-HYDROXY-4-METHYL-2-OXOGLUTARATE ALDOLASE 3-RELATED"/>
    <property type="match status" value="1"/>
</dbReference>
<dbReference type="GO" id="GO:0008948">
    <property type="term" value="F:oxaloacetate decarboxylase activity"/>
    <property type="evidence" value="ECO:0007669"/>
    <property type="project" value="UniProtKB-EC"/>
</dbReference>
<evidence type="ECO:0000256" key="4">
    <source>
        <dbReference type="ARBA" id="ARBA00022723"/>
    </source>
</evidence>
<dbReference type="GO" id="GO:0046872">
    <property type="term" value="F:metal ion binding"/>
    <property type="evidence" value="ECO:0007669"/>
    <property type="project" value="UniProtKB-KW"/>
</dbReference>